<keyword evidence="5" id="KW-0862">Zinc</keyword>
<dbReference type="EMBL" id="CP009805">
    <property type="protein sequence ID" value="ATZ45657.1"/>
    <property type="molecule type" value="Genomic_DNA"/>
</dbReference>
<dbReference type="OMA" id="RLHKGVM"/>
<organism evidence="8 9">
    <name type="scientific">Botryotinia fuckeliana (strain B05.10)</name>
    <name type="common">Noble rot fungus</name>
    <name type="synonym">Botrytis cinerea</name>
    <dbReference type="NCBI Taxonomy" id="332648"/>
    <lineage>
        <taxon>Eukaryota</taxon>
        <taxon>Fungi</taxon>
        <taxon>Dikarya</taxon>
        <taxon>Ascomycota</taxon>
        <taxon>Pezizomycotina</taxon>
        <taxon>Leotiomycetes</taxon>
        <taxon>Helotiales</taxon>
        <taxon>Sclerotiniaceae</taxon>
        <taxon>Botrytis</taxon>
    </lineage>
</organism>
<dbReference type="AlphaFoldDB" id="A0A384J575"/>
<evidence type="ECO:0000256" key="2">
    <source>
        <dbReference type="ARBA" id="ARBA00006247"/>
    </source>
</evidence>
<sequence length="383" mass="41391">MRLLNFSPLLLLVNAAHSFDSQTPIIDESSSGSLSLLELHKSLVEIGSISGNEHDVGAFLISYLKKQNLTVEIQDVELVESSSSPSGKKRQNVLAYIGDKRQTRTLVTSHIDTVPPFWPYERRGDEIWGRGSVDAKASVAAQITAYQDLIAAGNIHEGDVALLYVVGEETFGAGMGEANNLGLSWETVIFGEPTELKLAAGHKGIMSVHITAKGKAGHSGYPSLGRNANSMLIPALYELGRMDLPWSEKYGNTTLNIGRVDGGVAANVIAEDAMAKIAIRIAAGTPEELRKSVLDTIEKTGQDLEVEFTQGYGPVHCDSDVEGFETITVNYGTDVPNLKGDHKRYLYGPGDILVAHSDHEHLKISDLEEAVGGYKKLIEHSLA</sequence>
<dbReference type="InterPro" id="IPR050072">
    <property type="entry name" value="Peptidase_M20A"/>
</dbReference>
<dbReference type="CDD" id="cd05652">
    <property type="entry name" value="M20_ArgE_DapE-like_fungal"/>
    <property type="match status" value="1"/>
</dbReference>
<dbReference type="Pfam" id="PF01546">
    <property type="entry name" value="Peptidase_M20"/>
    <property type="match status" value="1"/>
</dbReference>
<evidence type="ECO:0000256" key="1">
    <source>
        <dbReference type="ARBA" id="ARBA00001947"/>
    </source>
</evidence>
<dbReference type="InterPro" id="IPR002933">
    <property type="entry name" value="Peptidase_M20"/>
</dbReference>
<reference evidence="8 9" key="2">
    <citation type="journal article" date="2012" name="Eukaryot. Cell">
        <title>Genome update of Botrytis cinerea strains B05.10 and T4.</title>
        <authorList>
            <person name="Staats M."/>
            <person name="van Kan J.A."/>
        </authorList>
    </citation>
    <scope>NUCLEOTIDE SEQUENCE [LARGE SCALE GENOMIC DNA]</scope>
    <source>
        <strain evidence="8 9">B05.10</strain>
    </source>
</reference>
<feature type="domain" description="Peptidase M20 dimerisation" evidence="7">
    <location>
        <begin position="201"/>
        <end position="299"/>
    </location>
</feature>
<name>A0A384J575_BOTFB</name>
<dbReference type="PROSITE" id="PS00018">
    <property type="entry name" value="EF_HAND_1"/>
    <property type="match status" value="1"/>
</dbReference>
<dbReference type="KEGG" id="bfu:BCIN_01g04010"/>
<keyword evidence="6" id="KW-0732">Signal</keyword>
<dbReference type="Gene3D" id="3.40.630.10">
    <property type="entry name" value="Zn peptidases"/>
    <property type="match status" value="1"/>
</dbReference>
<dbReference type="InterPro" id="IPR036264">
    <property type="entry name" value="Bact_exopeptidase_dim_dom"/>
</dbReference>
<keyword evidence="3" id="KW-0479">Metal-binding</keyword>
<proteinExistence type="inferred from homology"/>
<keyword evidence="4" id="KW-0378">Hydrolase</keyword>
<feature type="signal peptide" evidence="6">
    <location>
        <begin position="1"/>
        <end position="18"/>
    </location>
</feature>
<feature type="chain" id="PRO_5016707140" description="Peptidase M20 dimerisation domain-containing protein" evidence="6">
    <location>
        <begin position="19"/>
        <end position="383"/>
    </location>
</feature>
<dbReference type="SUPFAM" id="SSF53187">
    <property type="entry name" value="Zn-dependent exopeptidases"/>
    <property type="match status" value="1"/>
</dbReference>
<evidence type="ECO:0000256" key="4">
    <source>
        <dbReference type="ARBA" id="ARBA00022801"/>
    </source>
</evidence>
<dbReference type="Gene3D" id="3.30.70.360">
    <property type="match status" value="1"/>
</dbReference>
<dbReference type="Proteomes" id="UP000001798">
    <property type="component" value="Chromosome 1"/>
</dbReference>
<gene>
    <name evidence="8" type="ORF">BCIN_01g04010</name>
</gene>
<dbReference type="OrthoDB" id="3064516at2759"/>
<comment type="similarity">
    <text evidence="2">Belongs to the peptidase M20A family.</text>
</comment>
<protein>
    <recommendedName>
        <fullName evidence="7">Peptidase M20 dimerisation domain-containing protein</fullName>
    </recommendedName>
</protein>
<dbReference type="InterPro" id="IPR018247">
    <property type="entry name" value="EF_Hand_1_Ca_BS"/>
</dbReference>
<evidence type="ECO:0000256" key="3">
    <source>
        <dbReference type="ARBA" id="ARBA00022723"/>
    </source>
</evidence>
<evidence type="ECO:0000256" key="6">
    <source>
        <dbReference type="SAM" id="SignalP"/>
    </source>
</evidence>
<evidence type="ECO:0000313" key="8">
    <source>
        <dbReference type="EMBL" id="ATZ45657.1"/>
    </source>
</evidence>
<dbReference type="PANTHER" id="PTHR43808:SF8">
    <property type="entry name" value="PEPTIDASE M20 DIMERISATION DOMAIN-CONTAINING PROTEIN"/>
    <property type="match status" value="1"/>
</dbReference>
<dbReference type="PANTHER" id="PTHR43808">
    <property type="entry name" value="ACETYLORNITHINE DEACETYLASE"/>
    <property type="match status" value="1"/>
</dbReference>
<evidence type="ECO:0000259" key="7">
    <source>
        <dbReference type="Pfam" id="PF07687"/>
    </source>
</evidence>
<dbReference type="RefSeq" id="XP_001548969.1">
    <property type="nucleotide sequence ID" value="XM_001548919.2"/>
</dbReference>
<reference evidence="8 9" key="1">
    <citation type="journal article" date="2011" name="PLoS Genet.">
        <title>Genomic analysis of the necrotrophic fungal pathogens Sclerotinia sclerotiorum and Botrytis cinerea.</title>
        <authorList>
            <person name="Amselem J."/>
            <person name="Cuomo C.A."/>
            <person name="van Kan J.A."/>
            <person name="Viaud M."/>
            <person name="Benito E.P."/>
            <person name="Couloux A."/>
            <person name="Coutinho P.M."/>
            <person name="de Vries R.P."/>
            <person name="Dyer P.S."/>
            <person name="Fillinger S."/>
            <person name="Fournier E."/>
            <person name="Gout L."/>
            <person name="Hahn M."/>
            <person name="Kohn L."/>
            <person name="Lapalu N."/>
            <person name="Plummer K.M."/>
            <person name="Pradier J.M."/>
            <person name="Quevillon E."/>
            <person name="Sharon A."/>
            <person name="Simon A."/>
            <person name="ten Have A."/>
            <person name="Tudzynski B."/>
            <person name="Tudzynski P."/>
            <person name="Wincker P."/>
            <person name="Andrew M."/>
            <person name="Anthouard V."/>
            <person name="Beever R.E."/>
            <person name="Beffa R."/>
            <person name="Benoit I."/>
            <person name="Bouzid O."/>
            <person name="Brault B."/>
            <person name="Chen Z."/>
            <person name="Choquer M."/>
            <person name="Collemare J."/>
            <person name="Cotton P."/>
            <person name="Danchin E.G."/>
            <person name="Da Silva C."/>
            <person name="Gautier A."/>
            <person name="Giraud C."/>
            <person name="Giraud T."/>
            <person name="Gonzalez C."/>
            <person name="Grossetete S."/>
            <person name="Guldener U."/>
            <person name="Henrissat B."/>
            <person name="Howlett B.J."/>
            <person name="Kodira C."/>
            <person name="Kretschmer M."/>
            <person name="Lappartient A."/>
            <person name="Leroch M."/>
            <person name="Levis C."/>
            <person name="Mauceli E."/>
            <person name="Neuveglise C."/>
            <person name="Oeser B."/>
            <person name="Pearson M."/>
            <person name="Poulain J."/>
            <person name="Poussereau N."/>
            <person name="Quesneville H."/>
            <person name="Rascle C."/>
            <person name="Schumacher J."/>
            <person name="Segurens B."/>
            <person name="Sexton A."/>
            <person name="Silva E."/>
            <person name="Sirven C."/>
            <person name="Soanes D.M."/>
            <person name="Talbot N.J."/>
            <person name="Templeton M."/>
            <person name="Yandava C."/>
            <person name="Yarden O."/>
            <person name="Zeng Q."/>
            <person name="Rollins J.A."/>
            <person name="Lebrun M.H."/>
            <person name="Dickman M."/>
        </authorList>
    </citation>
    <scope>NUCLEOTIDE SEQUENCE [LARGE SCALE GENOMIC DNA]</scope>
    <source>
        <strain evidence="8 9">B05.10</strain>
    </source>
</reference>
<evidence type="ECO:0000256" key="5">
    <source>
        <dbReference type="ARBA" id="ARBA00022833"/>
    </source>
</evidence>
<dbReference type="SUPFAM" id="SSF55031">
    <property type="entry name" value="Bacterial exopeptidase dimerisation domain"/>
    <property type="match status" value="1"/>
</dbReference>
<evidence type="ECO:0000313" key="9">
    <source>
        <dbReference type="Proteomes" id="UP000001798"/>
    </source>
</evidence>
<dbReference type="Pfam" id="PF07687">
    <property type="entry name" value="M20_dimer"/>
    <property type="match status" value="1"/>
</dbReference>
<comment type="cofactor">
    <cofactor evidence="1">
        <name>Zn(2+)</name>
        <dbReference type="ChEBI" id="CHEBI:29105"/>
    </cofactor>
</comment>
<dbReference type="VEuPathDB" id="FungiDB:Bcin01g04010"/>
<dbReference type="GO" id="GO:0016787">
    <property type="term" value="F:hydrolase activity"/>
    <property type="evidence" value="ECO:0007669"/>
    <property type="project" value="UniProtKB-KW"/>
</dbReference>
<dbReference type="GeneID" id="5429451"/>
<dbReference type="GO" id="GO:0046872">
    <property type="term" value="F:metal ion binding"/>
    <property type="evidence" value="ECO:0007669"/>
    <property type="project" value="UniProtKB-KW"/>
</dbReference>
<dbReference type="InterPro" id="IPR011650">
    <property type="entry name" value="Peptidase_M20_dimer"/>
</dbReference>
<keyword evidence="9" id="KW-1185">Reference proteome</keyword>
<accession>A0A384J575</accession>
<reference evidence="8 9" key="3">
    <citation type="journal article" date="2017" name="Mol. Plant Pathol.">
        <title>A gapless genome sequence of the fungus Botrytis cinerea.</title>
        <authorList>
            <person name="Van Kan J.A."/>
            <person name="Stassen J.H."/>
            <person name="Mosbach A."/>
            <person name="Van Der Lee T.A."/>
            <person name="Faino L."/>
            <person name="Farmer A.D."/>
            <person name="Papasotiriou D.G."/>
            <person name="Zhou S."/>
            <person name="Seidl M.F."/>
            <person name="Cottam E."/>
            <person name="Edel D."/>
            <person name="Hahn M."/>
            <person name="Schwartz D.C."/>
            <person name="Dietrich R.A."/>
            <person name="Widdison S."/>
            <person name="Scalliet G."/>
        </authorList>
    </citation>
    <scope>NUCLEOTIDE SEQUENCE [LARGE SCALE GENOMIC DNA]</scope>
    <source>
        <strain evidence="8 9">B05.10</strain>
    </source>
</reference>